<dbReference type="Gene3D" id="1.10.10.60">
    <property type="entry name" value="Homeodomain-like"/>
    <property type="match status" value="2"/>
</dbReference>
<sequence>MTVPVFRPCMTTRIEGFSVDDLKWRMFDGVFADLWSVRCAPHAGGDYVGRDPRVVVMLEAQGAGSLQFETGDQRGHRRSGNAMTVSYVPAGLPMRGHVAGLSRLRHLDLHLDTAALHRRFAGDLDPARLDVPRMMLDDERLAAIAGLIATDMAQGEPLTALYGESLVTALLAALFEVRPAATVRGGGLTERTRRKVCDYIEANAARTIRLEDLARIAGLSVSHFSHAFKASVGMAPHRWQLRARVRLAQDLLARSPTSLVDVAASTGFCDQAHFTRVFKSVVGVTPSVWMRGQRADG</sequence>
<dbReference type="Proteomes" id="UP000094622">
    <property type="component" value="Unassembled WGS sequence"/>
</dbReference>
<accession>A0A1E3H354</accession>
<dbReference type="SMART" id="SM00342">
    <property type="entry name" value="HTH_ARAC"/>
    <property type="match status" value="1"/>
</dbReference>
<dbReference type="Pfam" id="PF12833">
    <property type="entry name" value="HTH_18"/>
    <property type="match status" value="1"/>
</dbReference>
<evidence type="ECO:0000256" key="2">
    <source>
        <dbReference type="ARBA" id="ARBA00023125"/>
    </source>
</evidence>
<dbReference type="AlphaFoldDB" id="A0A1E3H354"/>
<feature type="domain" description="HTH araC/xylS-type" evidence="4">
    <location>
        <begin position="194"/>
        <end position="292"/>
    </location>
</feature>
<reference evidence="5 6" key="1">
    <citation type="submission" date="2016-07" db="EMBL/GenBank/DDBJ databases">
        <title>Draft Genome Sequence of Methylobrevis pamukkalensis PK2.</title>
        <authorList>
            <person name="Vasilenko O.V."/>
            <person name="Doronina N.V."/>
            <person name="Shmareva M.N."/>
            <person name="Tarlachkov S.V."/>
            <person name="Mustakhimov I."/>
            <person name="Trotsenko Y.A."/>
        </authorList>
    </citation>
    <scope>NUCLEOTIDE SEQUENCE [LARGE SCALE GENOMIC DNA]</scope>
    <source>
        <strain evidence="5 6">PK2</strain>
    </source>
</reference>
<keyword evidence="3" id="KW-0804">Transcription</keyword>
<name>A0A1E3H354_9HYPH</name>
<protein>
    <submittedName>
        <fullName evidence="5">HTH-type transcriptional activator Btr</fullName>
    </submittedName>
</protein>
<dbReference type="InterPro" id="IPR018062">
    <property type="entry name" value="HTH_AraC-typ_CS"/>
</dbReference>
<dbReference type="InterPro" id="IPR050204">
    <property type="entry name" value="AraC_XylS_family_regulators"/>
</dbReference>
<dbReference type="InterPro" id="IPR018060">
    <property type="entry name" value="HTH_AraC"/>
</dbReference>
<organism evidence="5 6">
    <name type="scientific">Methylobrevis pamukkalensis</name>
    <dbReference type="NCBI Taxonomy" id="1439726"/>
    <lineage>
        <taxon>Bacteria</taxon>
        <taxon>Pseudomonadati</taxon>
        <taxon>Pseudomonadota</taxon>
        <taxon>Alphaproteobacteria</taxon>
        <taxon>Hyphomicrobiales</taxon>
        <taxon>Pleomorphomonadaceae</taxon>
        <taxon>Methylobrevis</taxon>
    </lineage>
</organism>
<dbReference type="PANTHER" id="PTHR46796">
    <property type="entry name" value="HTH-TYPE TRANSCRIPTIONAL ACTIVATOR RHAS-RELATED"/>
    <property type="match status" value="1"/>
</dbReference>
<dbReference type="GO" id="GO:0003700">
    <property type="term" value="F:DNA-binding transcription factor activity"/>
    <property type="evidence" value="ECO:0007669"/>
    <property type="project" value="InterPro"/>
</dbReference>
<proteinExistence type="predicted"/>
<dbReference type="GO" id="GO:0043565">
    <property type="term" value="F:sequence-specific DNA binding"/>
    <property type="evidence" value="ECO:0007669"/>
    <property type="project" value="InterPro"/>
</dbReference>
<evidence type="ECO:0000256" key="1">
    <source>
        <dbReference type="ARBA" id="ARBA00023015"/>
    </source>
</evidence>
<evidence type="ECO:0000259" key="4">
    <source>
        <dbReference type="PROSITE" id="PS01124"/>
    </source>
</evidence>
<dbReference type="PANTHER" id="PTHR46796:SF14">
    <property type="entry name" value="TRANSCRIPTIONAL REGULATORY PROTEIN"/>
    <property type="match status" value="1"/>
</dbReference>
<keyword evidence="1" id="KW-0805">Transcription regulation</keyword>
<dbReference type="PROSITE" id="PS01124">
    <property type="entry name" value="HTH_ARAC_FAMILY_2"/>
    <property type="match status" value="1"/>
</dbReference>
<dbReference type="EMBL" id="MCRJ01000040">
    <property type="protein sequence ID" value="ODN70763.1"/>
    <property type="molecule type" value="Genomic_DNA"/>
</dbReference>
<keyword evidence="6" id="KW-1185">Reference proteome</keyword>
<evidence type="ECO:0000313" key="6">
    <source>
        <dbReference type="Proteomes" id="UP000094622"/>
    </source>
</evidence>
<dbReference type="SUPFAM" id="SSF46689">
    <property type="entry name" value="Homeodomain-like"/>
    <property type="match status" value="2"/>
</dbReference>
<evidence type="ECO:0000256" key="3">
    <source>
        <dbReference type="ARBA" id="ARBA00023163"/>
    </source>
</evidence>
<comment type="caution">
    <text evidence="5">The sequence shown here is derived from an EMBL/GenBank/DDBJ whole genome shotgun (WGS) entry which is preliminary data.</text>
</comment>
<gene>
    <name evidence="5" type="primary">btr_2</name>
    <name evidence="5" type="ORF">A6302_01923</name>
</gene>
<keyword evidence="2" id="KW-0238">DNA-binding</keyword>
<evidence type="ECO:0000313" key="5">
    <source>
        <dbReference type="EMBL" id="ODN70763.1"/>
    </source>
</evidence>
<dbReference type="InterPro" id="IPR009057">
    <property type="entry name" value="Homeodomain-like_sf"/>
</dbReference>
<dbReference type="PROSITE" id="PS00041">
    <property type="entry name" value="HTH_ARAC_FAMILY_1"/>
    <property type="match status" value="1"/>
</dbReference>